<protein>
    <submittedName>
        <fullName evidence="1">Uncharacterized protein</fullName>
    </submittedName>
</protein>
<dbReference type="eggNOG" id="arCOG04640">
    <property type="taxonomic scope" value="Archaea"/>
</dbReference>
<dbReference type="Proteomes" id="UP000030710">
    <property type="component" value="Unassembled WGS sequence"/>
</dbReference>
<gene>
    <name evidence="1" type="ORF">J07HQW2_03433</name>
</gene>
<evidence type="ECO:0000313" key="2">
    <source>
        <dbReference type="Proteomes" id="UP000030710"/>
    </source>
</evidence>
<reference evidence="1 2" key="1">
    <citation type="journal article" date="2013" name="PLoS ONE">
        <title>Assembly-driven community genomics of a hypersaline microbial ecosystem.</title>
        <authorList>
            <person name="Podell S."/>
            <person name="Ugalde J.A."/>
            <person name="Narasingarao P."/>
            <person name="Banfield J.F."/>
            <person name="Heidelberg K.B."/>
            <person name="Allen E.E."/>
        </authorList>
    </citation>
    <scope>NUCLEOTIDE SEQUENCE [LARGE SCALE GENOMIC DNA]</scope>
    <source>
        <strain evidence="2">J07HQW2</strain>
    </source>
</reference>
<organism evidence="1 2">
    <name type="scientific">Haloquadratum walsbyi J07HQW2</name>
    <dbReference type="NCBI Taxonomy" id="1238425"/>
    <lineage>
        <taxon>Archaea</taxon>
        <taxon>Methanobacteriati</taxon>
        <taxon>Methanobacteriota</taxon>
        <taxon>Stenosarchaea group</taxon>
        <taxon>Halobacteria</taxon>
        <taxon>Halobacteriales</taxon>
        <taxon>Haloferacaceae</taxon>
        <taxon>Haloquadratum</taxon>
    </lineage>
</organism>
<evidence type="ECO:0000313" key="1">
    <source>
        <dbReference type="EMBL" id="ERG96949.1"/>
    </source>
</evidence>
<sequence>MTYWLETMIKCFQSRIDAIESDRGVSIELCAVDVDVYDLIHAPKVAKAYSTHV</sequence>
<name>U1N266_9EURY</name>
<dbReference type="AlphaFoldDB" id="U1N266"/>
<accession>U1N266</accession>
<proteinExistence type="predicted"/>
<dbReference type="EMBL" id="KE356561">
    <property type="protein sequence ID" value="ERG96949.1"/>
    <property type="molecule type" value="Genomic_DNA"/>
</dbReference>
<dbReference type="HOGENOM" id="CLU_3057064_0_0_2"/>